<feature type="compositionally biased region" description="Basic and acidic residues" evidence="4">
    <location>
        <begin position="84"/>
        <end position="101"/>
    </location>
</feature>
<dbReference type="Pfam" id="PF00067">
    <property type="entry name" value="p450"/>
    <property type="match status" value="1"/>
</dbReference>
<keyword evidence="1 3" id="KW-0479">Metal-binding</keyword>
<evidence type="ECO:0008006" key="7">
    <source>
        <dbReference type="Google" id="ProtNLM"/>
    </source>
</evidence>
<keyword evidence="3" id="KW-0560">Oxidoreductase</keyword>
<feature type="region of interest" description="Disordered" evidence="4">
    <location>
        <begin position="82"/>
        <end position="101"/>
    </location>
</feature>
<name>A0A397VAU3_9GLOM</name>
<evidence type="ECO:0000256" key="1">
    <source>
        <dbReference type="ARBA" id="ARBA00022723"/>
    </source>
</evidence>
<gene>
    <name evidence="5" type="ORF">C2G38_2183613</name>
</gene>
<dbReference type="InterPro" id="IPR017972">
    <property type="entry name" value="Cyt_P450_CS"/>
</dbReference>
<dbReference type="EMBL" id="QKWP01000516">
    <property type="protein sequence ID" value="RIB18798.1"/>
    <property type="molecule type" value="Genomic_DNA"/>
</dbReference>
<dbReference type="GO" id="GO:0005506">
    <property type="term" value="F:iron ion binding"/>
    <property type="evidence" value="ECO:0007669"/>
    <property type="project" value="InterPro"/>
</dbReference>
<keyword evidence="3" id="KW-0349">Heme</keyword>
<evidence type="ECO:0000256" key="2">
    <source>
        <dbReference type="ARBA" id="ARBA00023004"/>
    </source>
</evidence>
<sequence>MFPPNTLFDWKYDDLLKLEYCDSVINEVGQIIPISNEVPRYADNSYHWPNPEIFDPNRFYKNKLRHKFSLVTFGGGLRICPGRAHQESDMESKKLSHTPEA</sequence>
<dbReference type="GO" id="GO:0020037">
    <property type="term" value="F:heme binding"/>
    <property type="evidence" value="ECO:0007669"/>
    <property type="project" value="InterPro"/>
</dbReference>
<organism evidence="5 6">
    <name type="scientific">Gigaspora rosea</name>
    <dbReference type="NCBI Taxonomy" id="44941"/>
    <lineage>
        <taxon>Eukaryota</taxon>
        <taxon>Fungi</taxon>
        <taxon>Fungi incertae sedis</taxon>
        <taxon>Mucoromycota</taxon>
        <taxon>Glomeromycotina</taxon>
        <taxon>Glomeromycetes</taxon>
        <taxon>Diversisporales</taxon>
        <taxon>Gigasporaceae</taxon>
        <taxon>Gigaspora</taxon>
    </lineage>
</organism>
<evidence type="ECO:0000256" key="4">
    <source>
        <dbReference type="SAM" id="MobiDB-lite"/>
    </source>
</evidence>
<dbReference type="InterPro" id="IPR036396">
    <property type="entry name" value="Cyt_P450_sf"/>
</dbReference>
<keyword evidence="6" id="KW-1185">Reference proteome</keyword>
<dbReference type="Proteomes" id="UP000266673">
    <property type="component" value="Unassembled WGS sequence"/>
</dbReference>
<accession>A0A397VAU3</accession>
<reference evidence="5 6" key="1">
    <citation type="submission" date="2018-06" db="EMBL/GenBank/DDBJ databases">
        <title>Comparative genomics reveals the genomic features of Rhizophagus irregularis, R. cerebriforme, R. diaphanum and Gigaspora rosea, and their symbiotic lifestyle signature.</title>
        <authorList>
            <person name="Morin E."/>
            <person name="San Clemente H."/>
            <person name="Chen E.C.H."/>
            <person name="De La Providencia I."/>
            <person name="Hainaut M."/>
            <person name="Kuo A."/>
            <person name="Kohler A."/>
            <person name="Murat C."/>
            <person name="Tang N."/>
            <person name="Roy S."/>
            <person name="Loubradou J."/>
            <person name="Henrissat B."/>
            <person name="Grigoriev I.V."/>
            <person name="Corradi N."/>
            <person name="Roux C."/>
            <person name="Martin F.M."/>
        </authorList>
    </citation>
    <scope>NUCLEOTIDE SEQUENCE [LARGE SCALE GENOMIC DNA]</scope>
    <source>
        <strain evidence="5 6">DAOM 194757</strain>
    </source>
</reference>
<dbReference type="InterPro" id="IPR001128">
    <property type="entry name" value="Cyt_P450"/>
</dbReference>
<keyword evidence="3" id="KW-0503">Monooxygenase</keyword>
<comment type="caution">
    <text evidence="5">The sequence shown here is derived from an EMBL/GenBank/DDBJ whole genome shotgun (WGS) entry which is preliminary data.</text>
</comment>
<comment type="similarity">
    <text evidence="3">Belongs to the cytochrome P450 family.</text>
</comment>
<dbReference type="SUPFAM" id="SSF48264">
    <property type="entry name" value="Cytochrome P450"/>
    <property type="match status" value="1"/>
</dbReference>
<keyword evidence="2 3" id="KW-0408">Iron</keyword>
<protein>
    <recommendedName>
        <fullName evidence="7">Cytochrome P450</fullName>
    </recommendedName>
</protein>
<evidence type="ECO:0000313" key="6">
    <source>
        <dbReference type="Proteomes" id="UP000266673"/>
    </source>
</evidence>
<dbReference type="AlphaFoldDB" id="A0A397VAU3"/>
<dbReference type="OrthoDB" id="1470350at2759"/>
<evidence type="ECO:0000256" key="3">
    <source>
        <dbReference type="RuleBase" id="RU000461"/>
    </source>
</evidence>
<dbReference type="Gene3D" id="1.10.630.10">
    <property type="entry name" value="Cytochrome P450"/>
    <property type="match status" value="1"/>
</dbReference>
<proteinExistence type="inferred from homology"/>
<dbReference type="GO" id="GO:0016705">
    <property type="term" value="F:oxidoreductase activity, acting on paired donors, with incorporation or reduction of molecular oxygen"/>
    <property type="evidence" value="ECO:0007669"/>
    <property type="project" value="InterPro"/>
</dbReference>
<dbReference type="GO" id="GO:0004497">
    <property type="term" value="F:monooxygenase activity"/>
    <property type="evidence" value="ECO:0007669"/>
    <property type="project" value="UniProtKB-KW"/>
</dbReference>
<dbReference type="PROSITE" id="PS00086">
    <property type="entry name" value="CYTOCHROME_P450"/>
    <property type="match status" value="1"/>
</dbReference>
<evidence type="ECO:0000313" key="5">
    <source>
        <dbReference type="EMBL" id="RIB18798.1"/>
    </source>
</evidence>